<evidence type="ECO:0000313" key="8">
    <source>
        <dbReference type="EMBL" id="MFC4136375.1"/>
    </source>
</evidence>
<evidence type="ECO:0000259" key="6">
    <source>
        <dbReference type="Pfam" id="PF00535"/>
    </source>
</evidence>
<organism evidence="8 9">
    <name type="scientific">Hamadaea flava</name>
    <dbReference type="NCBI Taxonomy" id="1742688"/>
    <lineage>
        <taxon>Bacteria</taxon>
        <taxon>Bacillati</taxon>
        <taxon>Actinomycetota</taxon>
        <taxon>Actinomycetes</taxon>
        <taxon>Micromonosporales</taxon>
        <taxon>Micromonosporaceae</taxon>
        <taxon>Hamadaea</taxon>
    </lineage>
</organism>
<feature type="domain" description="Glycosyltransferase 2-like" evidence="6">
    <location>
        <begin position="16"/>
        <end position="128"/>
    </location>
</feature>
<sequence length="328" mass="35917">MVVLIPAYEPDTRLIDLVRRLPHHRVVVVDDGSGLAYKQVFEGVRRLGADVVTLGRNHGKGQALKTGFAHVEEKFPGEPVVCADSDGQHRAEDIDAVARRLSETNAAMVLGARRFTGPVPARSRLGNTVTRAAFRLVTGTSVSDTQTGLRGYPPRMLTWLGDVRGERFEYEQRLLLRAARERLPLAEVEIATIYLDENASSHFRPVRDSLRVFGQLATFATSSLLGFAVDFVALFLLAACTGNIVLAAILARLLSATINYGVNRRYVFASTRRRSALRYAALATIVLGANVVLLDVLSAVTGSLLIAKLATELVLFSASYLIQRRLVF</sequence>
<evidence type="ECO:0000256" key="1">
    <source>
        <dbReference type="ARBA" id="ARBA00004141"/>
    </source>
</evidence>
<keyword evidence="9" id="KW-1185">Reference proteome</keyword>
<evidence type="ECO:0000256" key="4">
    <source>
        <dbReference type="ARBA" id="ARBA00023136"/>
    </source>
</evidence>
<dbReference type="InterPro" id="IPR029044">
    <property type="entry name" value="Nucleotide-diphossugar_trans"/>
</dbReference>
<reference evidence="9" key="1">
    <citation type="journal article" date="2019" name="Int. J. Syst. Evol. Microbiol.">
        <title>The Global Catalogue of Microorganisms (GCM) 10K type strain sequencing project: providing services to taxonomists for standard genome sequencing and annotation.</title>
        <authorList>
            <consortium name="The Broad Institute Genomics Platform"/>
            <consortium name="The Broad Institute Genome Sequencing Center for Infectious Disease"/>
            <person name="Wu L."/>
            <person name="Ma J."/>
        </authorList>
    </citation>
    <scope>NUCLEOTIDE SEQUENCE [LARGE SCALE GENOMIC DNA]</scope>
    <source>
        <strain evidence="9">CGMCC 4.7289</strain>
    </source>
</reference>
<dbReference type="SUPFAM" id="SSF53448">
    <property type="entry name" value="Nucleotide-diphospho-sugar transferases"/>
    <property type="match status" value="1"/>
</dbReference>
<name>A0ABV8M028_9ACTN</name>
<dbReference type="RefSeq" id="WP_253750906.1">
    <property type="nucleotide sequence ID" value="NZ_JAMZDZ010000001.1"/>
</dbReference>
<dbReference type="CDD" id="cd04179">
    <property type="entry name" value="DPM_DPG-synthase_like"/>
    <property type="match status" value="1"/>
</dbReference>
<comment type="subcellular location">
    <subcellularLocation>
        <location evidence="1">Membrane</location>
        <topology evidence="1">Multi-pass membrane protein</topology>
    </subcellularLocation>
</comment>
<comment type="caution">
    <text evidence="8">The sequence shown here is derived from an EMBL/GenBank/DDBJ whole genome shotgun (WGS) entry which is preliminary data.</text>
</comment>
<evidence type="ECO:0000313" key="9">
    <source>
        <dbReference type="Proteomes" id="UP001595816"/>
    </source>
</evidence>
<keyword evidence="2 5" id="KW-0812">Transmembrane</keyword>
<evidence type="ECO:0000259" key="7">
    <source>
        <dbReference type="Pfam" id="PF04138"/>
    </source>
</evidence>
<accession>A0ABV8M028</accession>
<feature type="transmembrane region" description="Helical" evidence="5">
    <location>
        <begin position="235"/>
        <end position="255"/>
    </location>
</feature>
<dbReference type="InterPro" id="IPR007267">
    <property type="entry name" value="GtrA_DPMS_TM"/>
</dbReference>
<dbReference type="PANTHER" id="PTHR10859">
    <property type="entry name" value="GLYCOSYL TRANSFERASE"/>
    <property type="match status" value="1"/>
</dbReference>
<protein>
    <submittedName>
        <fullName evidence="8">GtrA family protein</fullName>
    </submittedName>
</protein>
<evidence type="ECO:0000256" key="3">
    <source>
        <dbReference type="ARBA" id="ARBA00022989"/>
    </source>
</evidence>
<feature type="domain" description="GtrA/DPMS transmembrane" evidence="7">
    <location>
        <begin position="219"/>
        <end position="328"/>
    </location>
</feature>
<proteinExistence type="predicted"/>
<keyword evidence="4 5" id="KW-0472">Membrane</keyword>
<feature type="transmembrane region" description="Helical" evidence="5">
    <location>
        <begin position="300"/>
        <end position="322"/>
    </location>
</feature>
<dbReference type="Gene3D" id="3.90.550.10">
    <property type="entry name" value="Spore Coat Polysaccharide Biosynthesis Protein SpsA, Chain A"/>
    <property type="match status" value="1"/>
</dbReference>
<dbReference type="InterPro" id="IPR001173">
    <property type="entry name" value="Glyco_trans_2-like"/>
</dbReference>
<dbReference type="Proteomes" id="UP001595816">
    <property type="component" value="Unassembled WGS sequence"/>
</dbReference>
<feature type="transmembrane region" description="Helical" evidence="5">
    <location>
        <begin position="276"/>
        <end position="294"/>
    </location>
</feature>
<evidence type="ECO:0000256" key="5">
    <source>
        <dbReference type="SAM" id="Phobius"/>
    </source>
</evidence>
<dbReference type="PANTHER" id="PTHR10859:SF114">
    <property type="entry name" value="DOLICHOL-PHOSPHATE MANNOSYLTRANSFERASE"/>
    <property type="match status" value="1"/>
</dbReference>
<dbReference type="Pfam" id="PF04138">
    <property type="entry name" value="GtrA_DPMS_TM"/>
    <property type="match status" value="1"/>
</dbReference>
<keyword evidence="3 5" id="KW-1133">Transmembrane helix</keyword>
<evidence type="ECO:0000256" key="2">
    <source>
        <dbReference type="ARBA" id="ARBA00022692"/>
    </source>
</evidence>
<gene>
    <name evidence="8" type="ORF">ACFOZ4_37700</name>
</gene>
<dbReference type="EMBL" id="JBHSAY010000029">
    <property type="protein sequence ID" value="MFC4136375.1"/>
    <property type="molecule type" value="Genomic_DNA"/>
</dbReference>
<dbReference type="Pfam" id="PF00535">
    <property type="entry name" value="Glycos_transf_2"/>
    <property type="match status" value="1"/>
</dbReference>